<dbReference type="AlphaFoldDB" id="A0A9Y2MXX9"/>
<proteinExistence type="inferred from homology"/>
<dbReference type="InterPro" id="IPR005025">
    <property type="entry name" value="FMN_Rdtase-like_dom"/>
</dbReference>
<dbReference type="GO" id="GO:0016020">
    <property type="term" value="C:membrane"/>
    <property type="evidence" value="ECO:0007669"/>
    <property type="project" value="TreeGrafter"/>
</dbReference>
<keyword evidence="3" id="KW-0560">Oxidoreductase</keyword>
<dbReference type="PANTHER" id="PTHR30546">
    <property type="entry name" value="FLAVODOXIN-RELATED PROTEIN WRBA-RELATED"/>
    <property type="match status" value="1"/>
</dbReference>
<comment type="similarity">
    <text evidence="1">Belongs to the WrbA family.</text>
</comment>
<dbReference type="Pfam" id="PF03358">
    <property type="entry name" value="FMN_red"/>
    <property type="match status" value="1"/>
</dbReference>
<dbReference type="RefSeq" id="WP_285969991.1">
    <property type="nucleotide sequence ID" value="NZ_CP127294.1"/>
</dbReference>
<dbReference type="Gene3D" id="3.40.50.360">
    <property type="match status" value="1"/>
</dbReference>
<dbReference type="FunFam" id="3.40.50.360:FF:000001">
    <property type="entry name" value="NAD(P)H dehydrogenase (Quinone) FQR1-like"/>
    <property type="match status" value="1"/>
</dbReference>
<dbReference type="InterPro" id="IPR010089">
    <property type="entry name" value="Flavoprotein_WrbA-like"/>
</dbReference>
<dbReference type="NCBIfam" id="NF002999">
    <property type="entry name" value="PRK03767.1"/>
    <property type="match status" value="1"/>
</dbReference>
<dbReference type="Proteomes" id="UP001236014">
    <property type="component" value="Chromosome"/>
</dbReference>
<keyword evidence="4" id="KW-1185">Reference proteome</keyword>
<accession>A0A9Y2MXX9</accession>
<evidence type="ECO:0000313" key="3">
    <source>
        <dbReference type="EMBL" id="WIX79302.1"/>
    </source>
</evidence>
<dbReference type="GO" id="GO:0010181">
    <property type="term" value="F:FMN binding"/>
    <property type="evidence" value="ECO:0007669"/>
    <property type="project" value="InterPro"/>
</dbReference>
<sequence length="216" mass="22597">MSEGCCRIAVVYYSATGTVFTLAEAVCEGASAAGAQVRMRRVEEIAPASAIARNRDWREHLAATGHVPVATHEDLLWADGIVFGSPARFGNVASQLKQFFDTLTGLWARDLLVDKVYSGFTSSASAHGGQETTLLALYNSVYHFGGVLVPPGFKGHVDDSGGNPYGASHSTGEDGPIAVDEPALAAARAQGHRVATMAAALKTGLAQPRLTAEAAR</sequence>
<dbReference type="PROSITE" id="PS50902">
    <property type="entry name" value="FLAVODOXIN_LIKE"/>
    <property type="match status" value="1"/>
</dbReference>
<dbReference type="InterPro" id="IPR008254">
    <property type="entry name" value="Flavodoxin/NO_synth"/>
</dbReference>
<name>A0A9Y2MXX9_9PSEU</name>
<dbReference type="EMBL" id="CP127294">
    <property type="protein sequence ID" value="WIX79302.1"/>
    <property type="molecule type" value="Genomic_DNA"/>
</dbReference>
<dbReference type="KEGG" id="acab:QRX50_00335"/>
<dbReference type="InterPro" id="IPR029039">
    <property type="entry name" value="Flavoprotein-like_sf"/>
</dbReference>
<dbReference type="PANTHER" id="PTHR30546:SF23">
    <property type="entry name" value="FLAVOPROTEIN-LIKE PROTEIN YCP4-RELATED"/>
    <property type="match status" value="1"/>
</dbReference>
<dbReference type="SUPFAM" id="SSF52218">
    <property type="entry name" value="Flavoproteins"/>
    <property type="match status" value="1"/>
</dbReference>
<evidence type="ECO:0000313" key="4">
    <source>
        <dbReference type="Proteomes" id="UP001236014"/>
    </source>
</evidence>
<evidence type="ECO:0000256" key="1">
    <source>
        <dbReference type="ARBA" id="ARBA00006961"/>
    </source>
</evidence>
<evidence type="ECO:0000259" key="2">
    <source>
        <dbReference type="PROSITE" id="PS50902"/>
    </source>
</evidence>
<dbReference type="GO" id="GO:0003955">
    <property type="term" value="F:NAD(P)H dehydrogenase (quinone) activity"/>
    <property type="evidence" value="ECO:0007669"/>
    <property type="project" value="UniProtKB-EC"/>
</dbReference>
<feature type="domain" description="Flavodoxin-like" evidence="2">
    <location>
        <begin position="8"/>
        <end position="195"/>
    </location>
</feature>
<gene>
    <name evidence="3" type="primary">wrbA</name>
    <name evidence="3" type="ORF">QRX50_00335</name>
</gene>
<protein>
    <submittedName>
        <fullName evidence="3">NAD(P)H:quinone oxidoreductase</fullName>
        <ecNumber evidence="3">1.6.5.2</ecNumber>
    </submittedName>
</protein>
<dbReference type="NCBIfam" id="TIGR01755">
    <property type="entry name" value="flav_wrbA"/>
    <property type="match status" value="1"/>
</dbReference>
<dbReference type="EC" id="1.6.5.2" evidence="3"/>
<reference evidence="3 4" key="1">
    <citation type="submission" date="2023-06" db="EMBL/GenBank/DDBJ databases">
        <authorList>
            <person name="Oyuntsetseg B."/>
            <person name="Kim S.B."/>
        </authorList>
    </citation>
    <scope>NUCLEOTIDE SEQUENCE [LARGE SCALE GENOMIC DNA]</scope>
    <source>
        <strain evidence="3 4">2-15</strain>
    </source>
</reference>
<organism evidence="3 4">
    <name type="scientific">Amycolatopsis carbonis</name>
    <dbReference type="NCBI Taxonomy" id="715471"/>
    <lineage>
        <taxon>Bacteria</taxon>
        <taxon>Bacillati</taxon>
        <taxon>Actinomycetota</taxon>
        <taxon>Actinomycetes</taxon>
        <taxon>Pseudonocardiales</taxon>
        <taxon>Pseudonocardiaceae</taxon>
        <taxon>Amycolatopsis</taxon>
    </lineage>
</organism>